<gene>
    <name evidence="4" type="ORF">LCGC14_0787170</name>
</gene>
<evidence type="ECO:0000256" key="1">
    <source>
        <dbReference type="ARBA" id="ARBA00006129"/>
    </source>
</evidence>
<accession>A0A0F9QDH8</accession>
<dbReference type="Gene3D" id="3.90.870.20">
    <property type="entry name" value="Carbamoyltransferase, C-terminal domain"/>
    <property type="match status" value="1"/>
</dbReference>
<protein>
    <recommendedName>
        <fullName evidence="5">Carbamoyltransferase</fullName>
    </recommendedName>
</protein>
<name>A0A0F9QDH8_9ZZZZ</name>
<proteinExistence type="inferred from homology"/>
<dbReference type="Pfam" id="PF02543">
    <property type="entry name" value="Carbam_trans_N"/>
    <property type="match status" value="1"/>
</dbReference>
<dbReference type="InterPro" id="IPR038152">
    <property type="entry name" value="Carbam_trans_C_sf"/>
</dbReference>
<dbReference type="GO" id="GO:0003824">
    <property type="term" value="F:catalytic activity"/>
    <property type="evidence" value="ECO:0007669"/>
    <property type="project" value="InterPro"/>
</dbReference>
<feature type="domain" description="Carbamoyltransferase" evidence="2">
    <location>
        <begin position="6"/>
        <end position="378"/>
    </location>
</feature>
<evidence type="ECO:0000259" key="2">
    <source>
        <dbReference type="Pfam" id="PF02543"/>
    </source>
</evidence>
<dbReference type="InterPro" id="IPR051338">
    <property type="entry name" value="NodU/CmcH_Carbamoyltrnsfr"/>
</dbReference>
<dbReference type="AlphaFoldDB" id="A0A0F9QDH8"/>
<dbReference type="PANTHER" id="PTHR34847">
    <property type="entry name" value="NODULATION PROTEIN U"/>
    <property type="match status" value="1"/>
</dbReference>
<evidence type="ECO:0008006" key="5">
    <source>
        <dbReference type="Google" id="ProtNLM"/>
    </source>
</evidence>
<reference evidence="4" key="1">
    <citation type="journal article" date="2015" name="Nature">
        <title>Complex archaea that bridge the gap between prokaryotes and eukaryotes.</title>
        <authorList>
            <person name="Spang A."/>
            <person name="Saw J.H."/>
            <person name="Jorgensen S.L."/>
            <person name="Zaremba-Niedzwiedzka K."/>
            <person name="Martijn J."/>
            <person name="Lind A.E."/>
            <person name="van Eijk R."/>
            <person name="Schleper C."/>
            <person name="Guy L."/>
            <person name="Ettema T.J."/>
        </authorList>
    </citation>
    <scope>NUCLEOTIDE SEQUENCE</scope>
</reference>
<sequence length="601" mass="67831">MLILTIHNGHDSSFTLLKDGDILGHWEIERICRVKHGTGAQTADGKTIHDIKFPIIQEKLRSFGLDIADVDIIGLNGVTNWDCYHQNSFIWKNLKNKFGDPEGQGKCILEDTNPPFYTWTAPLEVEPCWGNYKGKKEIRFFVLRHSMAHSAASYYTSPFKESAVFSWEGAGDFWETAVECYGLGNCLEFLGSYNWKPHYNIFGSLFNDAGHLLADIGTGLDCPGKVMGLSAYGTPRRQWVDETLRLCGYCGKTFQLCEGGRKRWTSMELEYKGAKFSLRENIIQDVPYPDEPIRSMLKDSSFKVSQDFAASIQQALEEYFLDRLKVLYDKIGSENLCISGGVGLNVLANTRALRESPFKNVHVVSCCNDGGLSLGTALYIWHAYLGNVKICKSFNPYLGDTLYDKPGTDTFGAVVEGFPVNFKQMEWGALCKFIAKELLDKKIVGWIQDRWEIGPRALGNRSIFASPLSADMKNIINRVKRREWYRPFAPIVMEEYAGEYFDIDRPAPYMVVVADSKTDKIPAAVHIDGTARLQTVNRAQNRKAWTLLNEFNKLSGVPVLLNTSYNVGGMPIVNYLSDALKLLCDSSMSYVVVDNYVFRKR</sequence>
<comment type="caution">
    <text evidence="4">The sequence shown here is derived from an EMBL/GenBank/DDBJ whole genome shotgun (WGS) entry which is preliminary data.</text>
</comment>
<organism evidence="4">
    <name type="scientific">marine sediment metagenome</name>
    <dbReference type="NCBI Taxonomy" id="412755"/>
    <lineage>
        <taxon>unclassified sequences</taxon>
        <taxon>metagenomes</taxon>
        <taxon>ecological metagenomes</taxon>
    </lineage>
</organism>
<evidence type="ECO:0000313" key="4">
    <source>
        <dbReference type="EMBL" id="KKN35092.1"/>
    </source>
</evidence>
<dbReference type="Pfam" id="PF16861">
    <property type="entry name" value="Carbam_trans_C"/>
    <property type="match status" value="1"/>
</dbReference>
<comment type="similarity">
    <text evidence="1">Belongs to the NodU/CmcH family.</text>
</comment>
<dbReference type="InterPro" id="IPR003696">
    <property type="entry name" value="Carbtransf_dom"/>
</dbReference>
<dbReference type="PANTHER" id="PTHR34847:SF1">
    <property type="entry name" value="NODULATION PROTEIN U"/>
    <property type="match status" value="1"/>
</dbReference>
<dbReference type="InterPro" id="IPR031730">
    <property type="entry name" value="Carbam_trans_C"/>
</dbReference>
<dbReference type="CDD" id="cd24033">
    <property type="entry name" value="ASKHA_NBD_NodU_CmcH-like_N"/>
    <property type="match status" value="1"/>
</dbReference>
<feature type="domain" description="Carbamoyltransferase C-terminal" evidence="3">
    <location>
        <begin position="435"/>
        <end position="600"/>
    </location>
</feature>
<dbReference type="Gene3D" id="3.30.420.40">
    <property type="match status" value="2"/>
</dbReference>
<evidence type="ECO:0000259" key="3">
    <source>
        <dbReference type="Pfam" id="PF16861"/>
    </source>
</evidence>
<dbReference type="EMBL" id="LAZR01002064">
    <property type="protein sequence ID" value="KKN35092.1"/>
    <property type="molecule type" value="Genomic_DNA"/>
</dbReference>